<reference evidence="1" key="1">
    <citation type="journal article" date="2023" name="Int. J. Mol. Sci.">
        <title>Metagenomics Revealed a New Genus 'Candidatus Thiocaldithrix dubininis' gen. nov., sp. nov. and a New Species 'Candidatus Thiothrix putei' sp. nov. in the Family Thiotrichaceae, Some Members of Which Have Traits of Both Na+- and H+-Motive Energetics.</title>
        <authorList>
            <person name="Ravin N.V."/>
            <person name="Muntyan M.S."/>
            <person name="Smolyakov D.D."/>
            <person name="Rudenko T.S."/>
            <person name="Beletsky A.V."/>
            <person name="Mardanov A.V."/>
            <person name="Grabovich M.Y."/>
        </authorList>
    </citation>
    <scope>NUCLEOTIDE SEQUENCE</scope>
    <source>
        <strain evidence="1">GKL-02</strain>
    </source>
</reference>
<organism evidence="1">
    <name type="scientific">Candidatus Thiothrix putei</name>
    <dbReference type="NCBI Taxonomy" id="3080811"/>
    <lineage>
        <taxon>Bacteria</taxon>
        <taxon>Pseudomonadati</taxon>
        <taxon>Pseudomonadota</taxon>
        <taxon>Gammaproteobacteria</taxon>
        <taxon>Thiotrichales</taxon>
        <taxon>Thiotrichaceae</taxon>
        <taxon>Thiothrix</taxon>
    </lineage>
</organism>
<name>A0AA95HE25_9GAMM</name>
<accession>A0AA95HE25</accession>
<dbReference type="Proteomes" id="UP001301326">
    <property type="component" value="Chromosome"/>
</dbReference>
<gene>
    <name evidence="1" type="ORF">QJT81_16370</name>
</gene>
<proteinExistence type="predicted"/>
<reference evidence="1" key="2">
    <citation type="submission" date="2023-04" db="EMBL/GenBank/DDBJ databases">
        <authorList>
            <person name="Beletskiy A.V."/>
            <person name="Mardanov A.V."/>
            <person name="Ravin N.V."/>
        </authorList>
    </citation>
    <scope>NUCLEOTIDE SEQUENCE</scope>
    <source>
        <strain evidence="1">GKL-02</strain>
    </source>
</reference>
<evidence type="ECO:0000313" key="1">
    <source>
        <dbReference type="EMBL" id="WGZ93369.1"/>
    </source>
</evidence>
<sequence>MNVSERNEDAKYYVNAKLLRAKTLQESDFHDLLTGTPEVCNLLTNLIEIHAKGFRGVVLTALVGIHINPEYDPLNDFYGCNPRAIFEEGIWYALTEKGIPCGKSDPLNVAKNISQLNEAWAKGKRPEAAALAAVHFLRIVMESKGKQRAILIDYFFFRLLSYTQQLNQQVVVTTSTVGESTRQIAGKLAIFCVEYPEAGNVPQFVIAKLLASLYADSTITVHGGDESVFGTNTTSKKPADIWTSQSAEILNLYEITVKKINLKRLDDCIDALRGLSSLGKPVTFICRIPEDTTELALDGNTRHYKGKTFDFIDIREFIFVISTLLTPAQMLNFLEELQAFVTDINISTKTKQGWNSIFQQKD</sequence>
<dbReference type="KEGG" id="tput:QJT81_16370"/>
<dbReference type="AlphaFoldDB" id="A0AA95HE25"/>
<protein>
    <submittedName>
        <fullName evidence="1">Uncharacterized protein</fullName>
    </submittedName>
</protein>
<dbReference type="EMBL" id="CP124756">
    <property type="protein sequence ID" value="WGZ93369.1"/>
    <property type="molecule type" value="Genomic_DNA"/>
</dbReference>